<reference evidence="2 3" key="1">
    <citation type="submission" date="2020-01" db="EMBL/GenBank/DDBJ databases">
        <title>Draft genome assembly of Ensifer adhaerens T173.</title>
        <authorList>
            <person name="Craig J.E."/>
            <person name="Stinchcombe J.R."/>
        </authorList>
    </citation>
    <scope>NUCLEOTIDE SEQUENCE [LARGE SCALE GENOMIC DNA]</scope>
    <source>
        <strain evidence="2 3">T173</strain>
    </source>
</reference>
<dbReference type="PROSITE" id="PS51186">
    <property type="entry name" value="GNAT"/>
    <property type="match status" value="1"/>
</dbReference>
<dbReference type="RefSeq" id="WP_203529199.1">
    <property type="nucleotide sequence ID" value="NZ_CP083373.1"/>
</dbReference>
<dbReference type="Pfam" id="PF13302">
    <property type="entry name" value="Acetyltransf_3"/>
    <property type="match status" value="1"/>
</dbReference>
<dbReference type="GO" id="GO:0016747">
    <property type="term" value="F:acyltransferase activity, transferring groups other than amino-acyl groups"/>
    <property type="evidence" value="ECO:0007669"/>
    <property type="project" value="InterPro"/>
</dbReference>
<protein>
    <submittedName>
        <fullName evidence="2">GNAT family N-acetyltransferase</fullName>
    </submittedName>
</protein>
<dbReference type="Proteomes" id="UP000744980">
    <property type="component" value="Unassembled WGS sequence"/>
</dbReference>
<dbReference type="AlphaFoldDB" id="A0AAW4FTQ5"/>
<dbReference type="InterPro" id="IPR051531">
    <property type="entry name" value="N-acetyltransferase"/>
</dbReference>
<sequence length="156" mass="16649">MLTILTPGAFDALANGVAPIGLRLVQDSSIASQEVLRMLSDLNRGVDEEFSPSAWLIVEDGEVVGLCSITRPPENGDVHIGYGVAPSREGRGYTTAAISELLRWACGDARVRNISAETAGDNIGSHRVLERNGFVQSGERVDPEDGPLICWTIATT</sequence>
<dbReference type="CDD" id="cd04301">
    <property type="entry name" value="NAT_SF"/>
    <property type="match status" value="1"/>
</dbReference>
<dbReference type="PANTHER" id="PTHR43792">
    <property type="entry name" value="GNAT FAMILY, PUTATIVE (AFU_ORTHOLOGUE AFUA_3G00765)-RELATED-RELATED"/>
    <property type="match status" value="1"/>
</dbReference>
<dbReference type="EMBL" id="WXFA01000030">
    <property type="protein sequence ID" value="MBM3094700.1"/>
    <property type="molecule type" value="Genomic_DNA"/>
</dbReference>
<dbReference type="InterPro" id="IPR016181">
    <property type="entry name" value="Acyl_CoA_acyltransferase"/>
</dbReference>
<feature type="domain" description="N-acetyltransferase" evidence="1">
    <location>
        <begin position="20"/>
        <end position="153"/>
    </location>
</feature>
<evidence type="ECO:0000313" key="3">
    <source>
        <dbReference type="Proteomes" id="UP000744980"/>
    </source>
</evidence>
<dbReference type="Gene3D" id="3.40.630.30">
    <property type="match status" value="1"/>
</dbReference>
<evidence type="ECO:0000259" key="1">
    <source>
        <dbReference type="PROSITE" id="PS51186"/>
    </source>
</evidence>
<dbReference type="PANTHER" id="PTHR43792:SF13">
    <property type="entry name" value="ACETYLTRANSFERASE"/>
    <property type="match status" value="1"/>
</dbReference>
<proteinExistence type="predicted"/>
<accession>A0AAW4FTQ5</accession>
<dbReference type="InterPro" id="IPR000182">
    <property type="entry name" value="GNAT_dom"/>
</dbReference>
<evidence type="ECO:0000313" key="2">
    <source>
        <dbReference type="EMBL" id="MBM3094700.1"/>
    </source>
</evidence>
<keyword evidence="3" id="KW-1185">Reference proteome</keyword>
<organism evidence="2 3">
    <name type="scientific">Ensifer canadensis</name>
    <dbReference type="NCBI Taxonomy" id="555315"/>
    <lineage>
        <taxon>Bacteria</taxon>
        <taxon>Pseudomonadati</taxon>
        <taxon>Pseudomonadota</taxon>
        <taxon>Alphaproteobacteria</taxon>
        <taxon>Hyphomicrobiales</taxon>
        <taxon>Rhizobiaceae</taxon>
        <taxon>Sinorhizobium/Ensifer group</taxon>
        <taxon>Ensifer</taxon>
    </lineage>
</organism>
<comment type="caution">
    <text evidence="2">The sequence shown here is derived from an EMBL/GenBank/DDBJ whole genome shotgun (WGS) entry which is preliminary data.</text>
</comment>
<dbReference type="SUPFAM" id="SSF55729">
    <property type="entry name" value="Acyl-CoA N-acyltransferases (Nat)"/>
    <property type="match status" value="1"/>
</dbReference>
<name>A0AAW4FTQ5_9HYPH</name>
<gene>
    <name evidence="2" type="ORF">GFB56_28575</name>
</gene>